<protein>
    <submittedName>
        <fullName evidence="1">Predicted protein</fullName>
    </submittedName>
</protein>
<dbReference type="InterPro" id="IPR036047">
    <property type="entry name" value="F-box-like_dom_sf"/>
</dbReference>
<dbReference type="Gene3D" id="3.80.10.10">
    <property type="entry name" value="Ribonuclease Inhibitor"/>
    <property type="match status" value="2"/>
</dbReference>
<dbReference type="PANTHER" id="PTHR38926:SF5">
    <property type="entry name" value="F-BOX AND LEUCINE-RICH REPEAT PROTEIN 6"/>
    <property type="match status" value="1"/>
</dbReference>
<proteinExistence type="predicted"/>
<organism evidence="2">
    <name type="scientific">Laccaria bicolor (strain S238N-H82 / ATCC MYA-4686)</name>
    <name type="common">Bicoloured deceiver</name>
    <name type="synonym">Laccaria laccata var. bicolor</name>
    <dbReference type="NCBI Taxonomy" id="486041"/>
    <lineage>
        <taxon>Eukaryota</taxon>
        <taxon>Fungi</taxon>
        <taxon>Dikarya</taxon>
        <taxon>Basidiomycota</taxon>
        <taxon>Agaricomycotina</taxon>
        <taxon>Agaricomycetes</taxon>
        <taxon>Agaricomycetidae</taxon>
        <taxon>Agaricales</taxon>
        <taxon>Agaricineae</taxon>
        <taxon>Hydnangiaceae</taxon>
        <taxon>Laccaria</taxon>
    </lineage>
</organism>
<dbReference type="KEGG" id="lbc:LACBIDRAFT_331215"/>
<dbReference type="PANTHER" id="PTHR38926">
    <property type="entry name" value="F-BOX DOMAIN CONTAINING PROTEIN, EXPRESSED"/>
    <property type="match status" value="1"/>
</dbReference>
<accession>B0DNT9</accession>
<gene>
    <name evidence="1" type="ORF">LACBIDRAFT_331215</name>
</gene>
<sequence length="977" mass="109689">MVNLQDDVGDTMEPDRICSGTVNVALTDSLPPELLACIFEMAQIMSLPSGGLPRFRRFPFIISQVSRFWRHVALGCAVLWCNVDISPPWTRLAGLVFYLERSKSCLIDLTLTIPSSQDDLDVSNVDDLLSIVNLQYHRCRTINISGTVHKIAPAVMKILTSMHLGQYPNMEGIVVEGSERDSGPDMSHPHSQIFISGAPKLADVRLGGIGLLYFQPPLGTVTELHLAREKRSIPFSDFSRMLKACSALTTLAIYDDLVSDWPTPLQIHDVPSLRHLHIYGNMLSVSQLLLSVSAPDLEALSIAPVVASDLKLMCTEGKRNNKAWFPVLRSLTLVPPHPDAMKAISVASECFPTTQLLILPKFYPELLVETLGRKSNGLDGTHWPHLDGLAIREIQEKNETAVYSLIDSRRAAGDPLKKIYVDVVSIKVMTRLKWLEDQMLVVESDPWGRQQSNALHAYDRDRLYESVTIISSAPNAITQTFFSPLPFSKLSNHQMHAISRNSTSDLKSSSSHSNQVSPIDALPPELLGCIFETTQAMLLPSEDYFRCFPFIPAQVSQYWRQIVLATPVLWSNVDISPPWDLSTIQTYIGRSKESLIDLRLSFDFCDSDQHPSIESAHSLTIILRPHYPRCRTIEVSGVTQIIPAILVVLESMQHSTYPHLRRFLVEGREKAEADHSVFTLKDTPRLTDVRLRGTGLNYFRLPLTNVTELHLAPVRISLPYAAFCAMIQSCSASLITLVIYDDLVFGLAPLRVYDMPSLRRIHIYGMMLAVSELLLSISAPDLEEISIAPYTKADLILLEEDVMRKTSPRFPKLKSLTLTLSPTFTEVIESAFDRAEFCFPGIKTLVLPNFYWPLLLQCLTHSVVLRWPQLNSVALRALDDNIDVLRQFILDRQVAGAPITTLYFDAESVTKLVHCEDLRQKVSIVEADPWLAGVRPAGYCYAILMLQCQKPRKKKYHSSKSPYNLSQPYEWFGSNQS</sequence>
<dbReference type="HOGENOM" id="CLU_290191_0_0_1"/>
<name>B0DNT9_LACBS</name>
<dbReference type="GeneID" id="6081212"/>
<dbReference type="SUPFAM" id="SSF81383">
    <property type="entry name" value="F-box domain"/>
    <property type="match status" value="1"/>
</dbReference>
<dbReference type="EMBL" id="DS547122">
    <property type="protein sequence ID" value="EDR03710.1"/>
    <property type="molecule type" value="Genomic_DNA"/>
</dbReference>
<dbReference type="RefSeq" id="XP_001885563.1">
    <property type="nucleotide sequence ID" value="XM_001885528.1"/>
</dbReference>
<dbReference type="InterPro" id="IPR032675">
    <property type="entry name" value="LRR_dom_sf"/>
</dbReference>
<dbReference type="SUPFAM" id="SSF52058">
    <property type="entry name" value="L domain-like"/>
    <property type="match status" value="1"/>
</dbReference>
<evidence type="ECO:0000313" key="1">
    <source>
        <dbReference type="EMBL" id="EDR03710.1"/>
    </source>
</evidence>
<keyword evidence="2" id="KW-1185">Reference proteome</keyword>
<evidence type="ECO:0000313" key="2">
    <source>
        <dbReference type="Proteomes" id="UP000001194"/>
    </source>
</evidence>
<reference evidence="1 2" key="1">
    <citation type="journal article" date="2008" name="Nature">
        <title>The genome of Laccaria bicolor provides insights into mycorrhizal symbiosis.</title>
        <authorList>
            <person name="Martin F."/>
            <person name="Aerts A."/>
            <person name="Ahren D."/>
            <person name="Brun A."/>
            <person name="Danchin E.G.J."/>
            <person name="Duchaussoy F."/>
            <person name="Gibon J."/>
            <person name="Kohler A."/>
            <person name="Lindquist E."/>
            <person name="Pereda V."/>
            <person name="Salamov A."/>
            <person name="Shapiro H.J."/>
            <person name="Wuyts J."/>
            <person name="Blaudez D."/>
            <person name="Buee M."/>
            <person name="Brokstein P."/>
            <person name="Canbaeck B."/>
            <person name="Cohen D."/>
            <person name="Courty P.E."/>
            <person name="Coutinho P.M."/>
            <person name="Delaruelle C."/>
            <person name="Detter J.C."/>
            <person name="Deveau A."/>
            <person name="DiFazio S."/>
            <person name="Duplessis S."/>
            <person name="Fraissinet-Tachet L."/>
            <person name="Lucic E."/>
            <person name="Frey-Klett P."/>
            <person name="Fourrey C."/>
            <person name="Feussner I."/>
            <person name="Gay G."/>
            <person name="Grimwood J."/>
            <person name="Hoegger P.J."/>
            <person name="Jain P."/>
            <person name="Kilaru S."/>
            <person name="Labbe J."/>
            <person name="Lin Y.C."/>
            <person name="Legue V."/>
            <person name="Le Tacon F."/>
            <person name="Marmeisse R."/>
            <person name="Melayah D."/>
            <person name="Montanini B."/>
            <person name="Muratet M."/>
            <person name="Nehls U."/>
            <person name="Niculita-Hirzel H."/>
            <person name="Oudot-Le Secq M.P."/>
            <person name="Peter M."/>
            <person name="Quesneville H."/>
            <person name="Rajashekar B."/>
            <person name="Reich M."/>
            <person name="Rouhier N."/>
            <person name="Schmutz J."/>
            <person name="Yin T."/>
            <person name="Chalot M."/>
            <person name="Henrissat B."/>
            <person name="Kuees U."/>
            <person name="Lucas S."/>
            <person name="Van de Peer Y."/>
            <person name="Podila G.K."/>
            <person name="Polle A."/>
            <person name="Pukkila P.J."/>
            <person name="Richardson P.M."/>
            <person name="Rouze P."/>
            <person name="Sanders I.R."/>
            <person name="Stajich J.E."/>
            <person name="Tunlid A."/>
            <person name="Tuskan G."/>
            <person name="Grigoriev I.V."/>
        </authorList>
    </citation>
    <scope>NUCLEOTIDE SEQUENCE [LARGE SCALE GENOMIC DNA]</scope>
    <source>
        <strain evidence="2">S238N-H82 / ATCC MYA-4686</strain>
    </source>
</reference>
<dbReference type="OrthoDB" id="3047947at2759"/>
<dbReference type="Proteomes" id="UP000001194">
    <property type="component" value="Unassembled WGS sequence"/>
</dbReference>
<dbReference type="AlphaFoldDB" id="B0DNT9"/>
<dbReference type="InParanoid" id="B0DNT9"/>